<evidence type="ECO:0000256" key="2">
    <source>
        <dbReference type="SAM" id="Phobius"/>
    </source>
</evidence>
<evidence type="ECO:0000313" key="3">
    <source>
        <dbReference type="EMBL" id="MDN4175948.1"/>
    </source>
</evidence>
<comment type="caution">
    <text evidence="3">The sequence shown here is derived from an EMBL/GenBank/DDBJ whole genome shotgun (WGS) entry which is preliminary data.</text>
</comment>
<keyword evidence="4" id="KW-1185">Reference proteome</keyword>
<organism evidence="3 4">
    <name type="scientific">Nocardioides oceani</name>
    <dbReference type="NCBI Taxonomy" id="3058369"/>
    <lineage>
        <taxon>Bacteria</taxon>
        <taxon>Bacillati</taxon>
        <taxon>Actinomycetota</taxon>
        <taxon>Actinomycetes</taxon>
        <taxon>Propionibacteriales</taxon>
        <taxon>Nocardioidaceae</taxon>
        <taxon>Nocardioides</taxon>
    </lineage>
</organism>
<feature type="region of interest" description="Disordered" evidence="1">
    <location>
        <begin position="61"/>
        <end position="93"/>
    </location>
</feature>
<name>A0ABT8FMQ1_9ACTN</name>
<gene>
    <name evidence="3" type="ORF">QWY28_23590</name>
</gene>
<evidence type="ECO:0000256" key="1">
    <source>
        <dbReference type="SAM" id="MobiDB-lite"/>
    </source>
</evidence>
<feature type="non-terminal residue" evidence="3">
    <location>
        <position position="93"/>
    </location>
</feature>
<dbReference type="Proteomes" id="UP001168620">
    <property type="component" value="Unassembled WGS sequence"/>
</dbReference>
<keyword evidence="2" id="KW-0472">Membrane</keyword>
<evidence type="ECO:0000313" key="4">
    <source>
        <dbReference type="Proteomes" id="UP001168620"/>
    </source>
</evidence>
<feature type="non-terminal residue" evidence="3">
    <location>
        <position position="1"/>
    </location>
</feature>
<dbReference type="RefSeq" id="WP_300955341.1">
    <property type="nucleotide sequence ID" value="NZ_JAUHJQ010000137.1"/>
</dbReference>
<reference evidence="3" key="1">
    <citation type="submission" date="2023-06" db="EMBL/GenBank/DDBJ databases">
        <title>Draft genome sequence of Nocardioides sp. SOB77.</title>
        <authorList>
            <person name="Zhang G."/>
        </authorList>
    </citation>
    <scope>NUCLEOTIDE SEQUENCE</scope>
    <source>
        <strain evidence="3">SOB77</strain>
    </source>
</reference>
<protein>
    <submittedName>
        <fullName evidence="3">Uncharacterized protein</fullName>
    </submittedName>
</protein>
<dbReference type="EMBL" id="JAUHJQ010000137">
    <property type="protein sequence ID" value="MDN4175948.1"/>
    <property type="molecule type" value="Genomic_DNA"/>
</dbReference>
<sequence length="93" mass="9915">HTLYIYLQASIFLVPNSILLLFIMATVEVVSATSAFHAEKVEEAKTTTEEAAATVEEVVVAPPAPEGPKQTETNADEPAEEAKVTDGEVKAES</sequence>
<keyword evidence="2" id="KW-0812">Transmembrane</keyword>
<accession>A0ABT8FMQ1</accession>
<proteinExistence type="predicted"/>
<feature type="transmembrane region" description="Helical" evidence="2">
    <location>
        <begin position="6"/>
        <end position="30"/>
    </location>
</feature>
<keyword evidence="2" id="KW-1133">Transmembrane helix</keyword>
<feature type="compositionally biased region" description="Basic and acidic residues" evidence="1">
    <location>
        <begin position="80"/>
        <end position="93"/>
    </location>
</feature>